<dbReference type="PROSITE" id="PS50250">
    <property type="entry name" value="PCI"/>
    <property type="match status" value="1"/>
</dbReference>
<keyword evidence="2" id="KW-0736">Signalosome</keyword>
<feature type="domain" description="PCI" evidence="4">
    <location>
        <begin position="88"/>
        <end position="247"/>
    </location>
</feature>
<evidence type="ECO:0000256" key="3">
    <source>
        <dbReference type="SAM" id="MobiDB-lite"/>
    </source>
</evidence>
<dbReference type="SMART" id="SM00088">
    <property type="entry name" value="PINT"/>
    <property type="match status" value="1"/>
</dbReference>
<dbReference type="Proteomes" id="UP000799437">
    <property type="component" value="Unassembled WGS sequence"/>
</dbReference>
<dbReference type="GeneID" id="54486530"/>
<evidence type="ECO:0000313" key="6">
    <source>
        <dbReference type="Proteomes" id="UP000799437"/>
    </source>
</evidence>
<dbReference type="EMBL" id="ML996571">
    <property type="protein sequence ID" value="KAF2758657.1"/>
    <property type="molecule type" value="Genomic_DNA"/>
</dbReference>
<dbReference type="Pfam" id="PF22061">
    <property type="entry name" value="CSN7_HB_subdom"/>
    <property type="match status" value="1"/>
</dbReference>
<dbReference type="Pfam" id="PF01399">
    <property type="entry name" value="PCI"/>
    <property type="match status" value="1"/>
</dbReference>
<gene>
    <name evidence="5" type="ORF">EJ05DRAFT_485756</name>
</gene>
<dbReference type="InterPro" id="IPR000717">
    <property type="entry name" value="PCI_dom"/>
</dbReference>
<dbReference type="GO" id="GO:0008180">
    <property type="term" value="C:COP9 signalosome"/>
    <property type="evidence" value="ECO:0007669"/>
    <property type="project" value="UniProtKB-KW"/>
</dbReference>
<evidence type="ECO:0000259" key="4">
    <source>
        <dbReference type="PROSITE" id="PS50250"/>
    </source>
</evidence>
<feature type="compositionally biased region" description="Basic and acidic residues" evidence="3">
    <location>
        <begin position="290"/>
        <end position="315"/>
    </location>
</feature>
<evidence type="ECO:0000256" key="1">
    <source>
        <dbReference type="ARBA" id="ARBA00008482"/>
    </source>
</evidence>
<evidence type="ECO:0000313" key="5">
    <source>
        <dbReference type="EMBL" id="KAF2758657.1"/>
    </source>
</evidence>
<dbReference type="AlphaFoldDB" id="A0A6A6WAN9"/>
<dbReference type="PANTHER" id="PTHR15350">
    <property type="entry name" value="COP9 SIGNALOSOME COMPLEX SUBUNIT 7/DENDRITIC CELL PROTEIN GA17"/>
    <property type="match status" value="1"/>
</dbReference>
<dbReference type="OrthoDB" id="10265275at2759"/>
<comment type="similarity">
    <text evidence="1">Belongs to the CSN7/EIF3M family. CSN7 subfamily.</text>
</comment>
<feature type="compositionally biased region" description="Gly residues" evidence="3">
    <location>
        <begin position="336"/>
        <end position="348"/>
    </location>
</feature>
<dbReference type="InterPro" id="IPR045237">
    <property type="entry name" value="COPS7/eIF3m"/>
</dbReference>
<dbReference type="RefSeq" id="XP_033601108.1">
    <property type="nucleotide sequence ID" value="XM_033745476.1"/>
</dbReference>
<evidence type="ECO:0000256" key="2">
    <source>
        <dbReference type="ARBA" id="ARBA00022790"/>
    </source>
</evidence>
<organism evidence="5 6">
    <name type="scientific">Pseudovirgaria hyperparasitica</name>
    <dbReference type="NCBI Taxonomy" id="470096"/>
    <lineage>
        <taxon>Eukaryota</taxon>
        <taxon>Fungi</taxon>
        <taxon>Dikarya</taxon>
        <taxon>Ascomycota</taxon>
        <taxon>Pezizomycotina</taxon>
        <taxon>Dothideomycetes</taxon>
        <taxon>Dothideomycetes incertae sedis</taxon>
        <taxon>Acrospermales</taxon>
        <taxon>Acrospermaceae</taxon>
        <taxon>Pseudovirgaria</taxon>
    </lineage>
</organism>
<sequence length="348" mass="37992">MPSPSARRPSLIKTPADDPLLKLYIPPSPTNISAPESLKRLADILEGFHIFKIVPETKAISEDEIKSLKQAACPLQRGSFLNKSGKSYTMEQSKALNALEPFLALSKAANSPRAAADVVMQATGAKDTYVFAELLQMPNILKLGDSELKSHLKLLQIFAWGSWSDYVANQDTLPKLSEAQTKKLKLLSLISLSTSHESLKYPALQASLDLPSQRALESHITDAIYAGLVTGTMDPLHQLVHITSVAPLRDLAPGSVPQLQKSLAAWSTRCEDALKELDIQAAHIRSQAKIREDRRRQREAQVKAAMEKDDKKGAEDDVMDLDDDGTGKKGHRSGKGIMGGMGRLGGKR</sequence>
<name>A0A6A6WAN9_9PEZI</name>
<keyword evidence="6" id="KW-1185">Reference proteome</keyword>
<proteinExistence type="inferred from homology"/>
<reference evidence="5" key="1">
    <citation type="journal article" date="2020" name="Stud. Mycol.">
        <title>101 Dothideomycetes genomes: a test case for predicting lifestyles and emergence of pathogens.</title>
        <authorList>
            <person name="Haridas S."/>
            <person name="Albert R."/>
            <person name="Binder M."/>
            <person name="Bloem J."/>
            <person name="Labutti K."/>
            <person name="Salamov A."/>
            <person name="Andreopoulos B."/>
            <person name="Baker S."/>
            <person name="Barry K."/>
            <person name="Bills G."/>
            <person name="Bluhm B."/>
            <person name="Cannon C."/>
            <person name="Castanera R."/>
            <person name="Culley D."/>
            <person name="Daum C."/>
            <person name="Ezra D."/>
            <person name="Gonzalez J."/>
            <person name="Henrissat B."/>
            <person name="Kuo A."/>
            <person name="Liang C."/>
            <person name="Lipzen A."/>
            <person name="Lutzoni F."/>
            <person name="Magnuson J."/>
            <person name="Mondo S."/>
            <person name="Nolan M."/>
            <person name="Ohm R."/>
            <person name="Pangilinan J."/>
            <person name="Park H.-J."/>
            <person name="Ramirez L."/>
            <person name="Alfaro M."/>
            <person name="Sun H."/>
            <person name="Tritt A."/>
            <person name="Yoshinaga Y."/>
            <person name="Zwiers L.-H."/>
            <person name="Turgeon B."/>
            <person name="Goodwin S."/>
            <person name="Spatafora J."/>
            <person name="Crous P."/>
            <person name="Grigoriev I."/>
        </authorList>
    </citation>
    <scope>NUCLEOTIDE SEQUENCE</scope>
    <source>
        <strain evidence="5">CBS 121739</strain>
    </source>
</reference>
<protein>
    <submittedName>
        <fullName evidence="5">PCI-domain-containing protein</fullName>
    </submittedName>
</protein>
<accession>A0A6A6WAN9</accession>
<feature type="region of interest" description="Disordered" evidence="3">
    <location>
        <begin position="290"/>
        <end position="348"/>
    </location>
</feature>
<dbReference type="PANTHER" id="PTHR15350:SF5">
    <property type="entry name" value="COP9 SIGNALOSOME COMPLEX SUBUNIT 7"/>
    <property type="match status" value="1"/>
</dbReference>